<keyword evidence="2" id="KW-1003">Cell membrane</keyword>
<dbReference type="InterPro" id="IPR000276">
    <property type="entry name" value="GPCR_Rhodpsn"/>
</dbReference>
<keyword evidence="5 9" id="KW-0297">G-protein coupled receptor</keyword>
<protein>
    <recommendedName>
        <fullName evidence="11">G-protein coupled receptors family 1 profile domain-containing protein</fullName>
    </recommendedName>
</protein>
<dbReference type="VEuPathDB" id="VectorBase:BGLB030791"/>
<keyword evidence="8 9" id="KW-0807">Transducer</keyword>
<evidence type="ECO:0000256" key="2">
    <source>
        <dbReference type="ARBA" id="ARBA00022475"/>
    </source>
</evidence>
<proteinExistence type="inferred from homology"/>
<dbReference type="PROSITE" id="PS00237">
    <property type="entry name" value="G_PROTEIN_RECEP_F1_1"/>
    <property type="match status" value="1"/>
</dbReference>
<dbReference type="Gene3D" id="1.20.1070.10">
    <property type="entry name" value="Rhodopsin 7-helix transmembrane proteins"/>
    <property type="match status" value="1"/>
</dbReference>
<evidence type="ECO:0000256" key="1">
    <source>
        <dbReference type="ARBA" id="ARBA00004651"/>
    </source>
</evidence>
<dbReference type="RefSeq" id="XP_013088965.2">
    <property type="nucleotide sequence ID" value="XM_013233511.2"/>
</dbReference>
<feature type="domain" description="G-protein coupled receptors family 1 profile" evidence="11">
    <location>
        <begin position="38"/>
        <end position="300"/>
    </location>
</feature>
<evidence type="ECO:0000256" key="8">
    <source>
        <dbReference type="ARBA" id="ARBA00023224"/>
    </source>
</evidence>
<feature type="transmembrane region" description="Helical" evidence="10">
    <location>
        <begin position="246"/>
        <end position="266"/>
    </location>
</feature>
<dbReference type="AlphaFoldDB" id="A0A2C9LGN5"/>
<dbReference type="GO" id="GO:0004930">
    <property type="term" value="F:G protein-coupled receptor activity"/>
    <property type="evidence" value="ECO:0007669"/>
    <property type="project" value="UniProtKB-KW"/>
</dbReference>
<dbReference type="PANTHER" id="PTHR24249">
    <property type="entry name" value="HISTAMINE RECEPTOR-RELATED G-PROTEIN COUPLED RECEPTOR"/>
    <property type="match status" value="1"/>
</dbReference>
<evidence type="ECO:0000313" key="13">
    <source>
        <dbReference type="Proteomes" id="UP000076420"/>
    </source>
</evidence>
<dbReference type="Proteomes" id="UP000076420">
    <property type="component" value="Unassembled WGS sequence"/>
</dbReference>
<feature type="transmembrane region" description="Helical" evidence="10">
    <location>
        <begin position="141"/>
        <end position="161"/>
    </location>
</feature>
<dbReference type="KEGG" id="bgt:106073038"/>
<comment type="subcellular location">
    <subcellularLocation>
        <location evidence="1">Cell membrane</location>
        <topology evidence="1">Multi-pass membrane protein</topology>
    </subcellularLocation>
</comment>
<reference evidence="12" key="1">
    <citation type="submission" date="2020-05" db="UniProtKB">
        <authorList>
            <consortium name="EnsemblMetazoa"/>
        </authorList>
    </citation>
    <scope>IDENTIFICATION</scope>
    <source>
        <strain evidence="12">BB02</strain>
    </source>
</reference>
<evidence type="ECO:0000256" key="10">
    <source>
        <dbReference type="SAM" id="Phobius"/>
    </source>
</evidence>
<feature type="transmembrane region" description="Helical" evidence="10">
    <location>
        <begin position="20"/>
        <end position="47"/>
    </location>
</feature>
<dbReference type="PRINTS" id="PR00237">
    <property type="entry name" value="GPCRRHODOPSN"/>
</dbReference>
<dbReference type="GO" id="GO:0005886">
    <property type="term" value="C:plasma membrane"/>
    <property type="evidence" value="ECO:0007669"/>
    <property type="project" value="UniProtKB-SubCell"/>
</dbReference>
<keyword evidence="4 10" id="KW-1133">Transmembrane helix</keyword>
<evidence type="ECO:0000256" key="7">
    <source>
        <dbReference type="ARBA" id="ARBA00023170"/>
    </source>
</evidence>
<dbReference type="EnsemblMetazoa" id="BGLB030791-RA">
    <property type="protein sequence ID" value="BGLB030791-PA"/>
    <property type="gene ID" value="BGLB030791"/>
</dbReference>
<organism evidence="12 13">
    <name type="scientific">Biomphalaria glabrata</name>
    <name type="common">Bloodfluke planorb</name>
    <name type="synonym">Freshwater snail</name>
    <dbReference type="NCBI Taxonomy" id="6526"/>
    <lineage>
        <taxon>Eukaryota</taxon>
        <taxon>Metazoa</taxon>
        <taxon>Spiralia</taxon>
        <taxon>Lophotrochozoa</taxon>
        <taxon>Mollusca</taxon>
        <taxon>Gastropoda</taxon>
        <taxon>Heterobranchia</taxon>
        <taxon>Euthyneura</taxon>
        <taxon>Panpulmonata</taxon>
        <taxon>Hygrophila</taxon>
        <taxon>Lymnaeoidea</taxon>
        <taxon>Planorbidae</taxon>
        <taxon>Biomphalaria</taxon>
    </lineage>
</organism>
<dbReference type="Pfam" id="PF00001">
    <property type="entry name" value="7tm_1"/>
    <property type="match status" value="1"/>
</dbReference>
<dbReference type="CDD" id="cd00637">
    <property type="entry name" value="7tm_classA_rhodopsin-like"/>
    <property type="match status" value="1"/>
</dbReference>
<dbReference type="STRING" id="6526.A0A2C9LGN5"/>
<dbReference type="OrthoDB" id="6107361at2759"/>
<evidence type="ECO:0000313" key="12">
    <source>
        <dbReference type="EnsemblMetazoa" id="BGLB030791-PA"/>
    </source>
</evidence>
<dbReference type="InterPro" id="IPR017452">
    <property type="entry name" value="GPCR_Rhodpsn_7TM"/>
</dbReference>
<feature type="transmembrane region" description="Helical" evidence="10">
    <location>
        <begin position="173"/>
        <end position="203"/>
    </location>
</feature>
<evidence type="ECO:0000256" key="9">
    <source>
        <dbReference type="RuleBase" id="RU000688"/>
    </source>
</evidence>
<comment type="similarity">
    <text evidence="9">Belongs to the G-protein coupled receptor 1 family.</text>
</comment>
<dbReference type="InterPro" id="IPR050569">
    <property type="entry name" value="TAAR"/>
</dbReference>
<keyword evidence="7 9" id="KW-0675">Receptor</keyword>
<feature type="transmembrane region" description="Helical" evidence="10">
    <location>
        <begin position="278"/>
        <end position="307"/>
    </location>
</feature>
<keyword evidence="3 9" id="KW-0812">Transmembrane</keyword>
<accession>A0A2C9LGN5</accession>
<feature type="transmembrane region" description="Helical" evidence="10">
    <location>
        <begin position="68"/>
        <end position="87"/>
    </location>
</feature>
<evidence type="ECO:0000259" key="11">
    <source>
        <dbReference type="PROSITE" id="PS50262"/>
    </source>
</evidence>
<evidence type="ECO:0000256" key="5">
    <source>
        <dbReference type="ARBA" id="ARBA00023040"/>
    </source>
</evidence>
<gene>
    <name evidence="12" type="primary">106073038</name>
</gene>
<evidence type="ECO:0000256" key="6">
    <source>
        <dbReference type="ARBA" id="ARBA00023136"/>
    </source>
</evidence>
<feature type="transmembrane region" description="Helical" evidence="10">
    <location>
        <begin position="99"/>
        <end position="120"/>
    </location>
</feature>
<keyword evidence="6 10" id="KW-0472">Membrane</keyword>
<evidence type="ECO:0000256" key="3">
    <source>
        <dbReference type="ARBA" id="ARBA00022692"/>
    </source>
</evidence>
<dbReference type="SUPFAM" id="SSF81321">
    <property type="entry name" value="Family A G protein-coupled receptor-like"/>
    <property type="match status" value="1"/>
</dbReference>
<dbReference type="PANTHER" id="PTHR24249:SF372">
    <property type="entry name" value="G-PROTEIN COUPLED RECEPTORS FAMILY 1 PROFILE DOMAIN-CONTAINING PROTEIN"/>
    <property type="match status" value="1"/>
</dbReference>
<name>A0A2C9LGN5_BIOGL</name>
<sequence>MNNTTAYGQYSTANNSLTSLYFILTCLFLTALVVTLVTNIITVIVMVTTAELRTRTNAFIVSLSISDILYAGFMISLTVVTIIRYFVQLSVDNVAFQMATTFAWGIQIHGSNGNLLLVSVERWLYITQPFLYQRYVTTRTVVLSIAATWTVSLAVNIPYLSFGRNDLFSTKSYFIISLAYVNPAIHTACCIVLVAIYTHIYVITLHHLKKLSKVKHLSVQAPKKGTRGSVPKISSVHAENWKSIKLLISICGIFFIFVSPYAYFVAYTSVNTSLGSSVSTWLMVCLLLLTFFHLSNFFVYSLGIRLFKKVIKKHLYRLRCWRGSRVGHVGSTSTGSALDMETRIQNISYISS</sequence>
<dbReference type="PROSITE" id="PS50262">
    <property type="entry name" value="G_PROTEIN_RECEP_F1_2"/>
    <property type="match status" value="1"/>
</dbReference>
<dbReference type="VEuPathDB" id="VectorBase:BGLAX_027532"/>
<evidence type="ECO:0000256" key="4">
    <source>
        <dbReference type="ARBA" id="ARBA00022989"/>
    </source>
</evidence>